<dbReference type="Proteomes" id="UP000887580">
    <property type="component" value="Unplaced"/>
</dbReference>
<organism evidence="1 2">
    <name type="scientific">Panagrolaimus sp. PS1159</name>
    <dbReference type="NCBI Taxonomy" id="55785"/>
    <lineage>
        <taxon>Eukaryota</taxon>
        <taxon>Metazoa</taxon>
        <taxon>Ecdysozoa</taxon>
        <taxon>Nematoda</taxon>
        <taxon>Chromadorea</taxon>
        <taxon>Rhabditida</taxon>
        <taxon>Tylenchina</taxon>
        <taxon>Panagrolaimomorpha</taxon>
        <taxon>Panagrolaimoidea</taxon>
        <taxon>Panagrolaimidae</taxon>
        <taxon>Panagrolaimus</taxon>
    </lineage>
</organism>
<reference evidence="2" key="1">
    <citation type="submission" date="2022-11" db="UniProtKB">
        <authorList>
            <consortium name="WormBaseParasite"/>
        </authorList>
    </citation>
    <scope>IDENTIFICATION</scope>
</reference>
<evidence type="ECO:0000313" key="2">
    <source>
        <dbReference type="WBParaSite" id="PS1159_v2.g20736.t1"/>
    </source>
</evidence>
<proteinExistence type="predicted"/>
<name>A0AC35FU28_9BILA</name>
<dbReference type="WBParaSite" id="PS1159_v2.g20736.t1">
    <property type="protein sequence ID" value="PS1159_v2.g20736.t1"/>
    <property type="gene ID" value="PS1159_v2.g20736"/>
</dbReference>
<sequence length="263" mass="30337">MSKSGVQFDFDEFRTVNFGRYDSGISRGKSPSPLFSLSPSSMKSNISKNSDEIIDKQICSIISSCDVLSDNLKKLKEKPKTRDRGCQTDDSGFDPLRMEGCRNLMHKLDEIKHGYEHYKEKCEEQAAIIAEQNRVLRGQEEIVQELTNMFNQKLDQLRNDFSKKAKTFVGTNIPQKTTEVDQIRFENEISYLQAQNDQLRKNLKMPTSSSTSSSCNNSFDSAFIDCTSIKSSPKSREKEKWQNRFLNVCQNFKRTKSFRRRSD</sequence>
<evidence type="ECO:0000313" key="1">
    <source>
        <dbReference type="Proteomes" id="UP000887580"/>
    </source>
</evidence>
<protein>
    <submittedName>
        <fullName evidence="2">Uncharacterized protein</fullName>
    </submittedName>
</protein>
<accession>A0AC35FU28</accession>